<feature type="signal peptide" evidence="5">
    <location>
        <begin position="1"/>
        <end position="21"/>
    </location>
</feature>
<dbReference type="PROSITE" id="PS50276">
    <property type="entry name" value="PANCREATIC_HORMONE_2"/>
    <property type="match status" value="1"/>
</dbReference>
<evidence type="ECO:0008006" key="8">
    <source>
        <dbReference type="Google" id="ProtNLM"/>
    </source>
</evidence>
<reference evidence="6" key="1">
    <citation type="journal article" date="2023" name="Mol. Biol. Evol.">
        <title>Third-Generation Sequencing Reveals the Adaptive Role of the Epigenome in Three Deep-Sea Polychaetes.</title>
        <authorList>
            <person name="Perez M."/>
            <person name="Aroh O."/>
            <person name="Sun Y."/>
            <person name="Lan Y."/>
            <person name="Juniper S.K."/>
            <person name="Young C.R."/>
            <person name="Angers B."/>
            <person name="Qian P.Y."/>
        </authorList>
    </citation>
    <scope>NUCLEOTIDE SEQUENCE</scope>
    <source>
        <strain evidence="6">P08H-3</strain>
    </source>
</reference>
<accession>A0AAD9MSS6</accession>
<gene>
    <name evidence="6" type="ORF">LSH36_910g01032</name>
</gene>
<dbReference type="GO" id="GO:0005179">
    <property type="term" value="F:hormone activity"/>
    <property type="evidence" value="ECO:0007669"/>
    <property type="project" value="InterPro"/>
</dbReference>
<keyword evidence="3" id="KW-0964">Secreted</keyword>
<evidence type="ECO:0000256" key="4">
    <source>
        <dbReference type="RuleBase" id="RU000656"/>
    </source>
</evidence>
<evidence type="ECO:0000256" key="1">
    <source>
        <dbReference type="ARBA" id="ARBA00004613"/>
    </source>
</evidence>
<keyword evidence="7" id="KW-1185">Reference proteome</keyword>
<dbReference type="GO" id="GO:0005576">
    <property type="term" value="C:extracellular region"/>
    <property type="evidence" value="ECO:0007669"/>
    <property type="project" value="UniProtKB-SubCell"/>
</dbReference>
<organism evidence="6 7">
    <name type="scientific">Paralvinella palmiformis</name>
    <dbReference type="NCBI Taxonomy" id="53620"/>
    <lineage>
        <taxon>Eukaryota</taxon>
        <taxon>Metazoa</taxon>
        <taxon>Spiralia</taxon>
        <taxon>Lophotrochozoa</taxon>
        <taxon>Annelida</taxon>
        <taxon>Polychaeta</taxon>
        <taxon>Sedentaria</taxon>
        <taxon>Canalipalpata</taxon>
        <taxon>Terebellida</taxon>
        <taxon>Terebelliformia</taxon>
        <taxon>Alvinellidae</taxon>
        <taxon>Paralvinella</taxon>
    </lineage>
</organism>
<dbReference type="InterPro" id="IPR001955">
    <property type="entry name" value="Pancreatic_hormone-like"/>
</dbReference>
<dbReference type="SMART" id="SM00309">
    <property type="entry name" value="PAH"/>
    <property type="match status" value="1"/>
</dbReference>
<comment type="similarity">
    <text evidence="2 4">Belongs to the NPY family.</text>
</comment>
<dbReference type="AlphaFoldDB" id="A0AAD9MSS6"/>
<comment type="caution">
    <text evidence="6">The sequence shown here is derived from an EMBL/GenBank/DDBJ whole genome shotgun (WGS) entry which is preliminary data.</text>
</comment>
<evidence type="ECO:0000313" key="6">
    <source>
        <dbReference type="EMBL" id="KAK2142823.1"/>
    </source>
</evidence>
<comment type="subcellular location">
    <subcellularLocation>
        <location evidence="1">Secreted</location>
    </subcellularLocation>
</comment>
<keyword evidence="5" id="KW-0732">Signal</keyword>
<evidence type="ECO:0000256" key="2">
    <source>
        <dbReference type="ARBA" id="ARBA00010022"/>
    </source>
</evidence>
<dbReference type="CDD" id="cd00126">
    <property type="entry name" value="PAH"/>
    <property type="match status" value="1"/>
</dbReference>
<evidence type="ECO:0000256" key="5">
    <source>
        <dbReference type="SAM" id="SignalP"/>
    </source>
</evidence>
<protein>
    <recommendedName>
        <fullName evidence="8">Neuropeptide F</fullName>
    </recommendedName>
</protein>
<sequence>MSLHVIISLSITLILLSSLWASEAMNGPPARPKVFKNPEELRQYLKDLNEYFAIVGRPRTLFNDLINISEPRLIVGWINILIH</sequence>
<name>A0AAD9MSS6_9ANNE</name>
<dbReference type="Pfam" id="PF00159">
    <property type="entry name" value="Hormone_3"/>
    <property type="match status" value="1"/>
</dbReference>
<dbReference type="Proteomes" id="UP001208570">
    <property type="component" value="Unassembled WGS sequence"/>
</dbReference>
<dbReference type="EMBL" id="JAODUP010000910">
    <property type="protein sequence ID" value="KAK2142823.1"/>
    <property type="molecule type" value="Genomic_DNA"/>
</dbReference>
<evidence type="ECO:0000256" key="3">
    <source>
        <dbReference type="ARBA" id="ARBA00022525"/>
    </source>
</evidence>
<evidence type="ECO:0000313" key="7">
    <source>
        <dbReference type="Proteomes" id="UP001208570"/>
    </source>
</evidence>
<feature type="chain" id="PRO_5042200893" description="Neuropeptide F" evidence="5">
    <location>
        <begin position="22"/>
        <end position="83"/>
    </location>
</feature>
<proteinExistence type="inferred from homology"/>